<keyword evidence="2" id="KW-0472">Membrane</keyword>
<gene>
    <name evidence="4" type="ORF">GCM10009827_036870</name>
</gene>
<proteinExistence type="predicted"/>
<name>A0ABN2AFS5_9ACTN</name>
<dbReference type="SUPFAM" id="SSF50998">
    <property type="entry name" value="Quinoprotein alcohol dehydrogenase-like"/>
    <property type="match status" value="1"/>
</dbReference>
<keyword evidence="2" id="KW-1133">Transmembrane helix</keyword>
<protein>
    <recommendedName>
        <fullName evidence="3">Pyrrolo-quinoline quinone repeat domain-containing protein</fullName>
    </recommendedName>
</protein>
<accession>A0ABN2AFS5</accession>
<dbReference type="InterPro" id="IPR002372">
    <property type="entry name" value="PQQ_rpt_dom"/>
</dbReference>
<evidence type="ECO:0000313" key="4">
    <source>
        <dbReference type="EMBL" id="GAA1518348.1"/>
    </source>
</evidence>
<evidence type="ECO:0000313" key="5">
    <source>
        <dbReference type="Proteomes" id="UP001501470"/>
    </source>
</evidence>
<evidence type="ECO:0000259" key="3">
    <source>
        <dbReference type="Pfam" id="PF13360"/>
    </source>
</evidence>
<dbReference type="InterPro" id="IPR011047">
    <property type="entry name" value="Quinoprotein_ADH-like_sf"/>
</dbReference>
<feature type="region of interest" description="Disordered" evidence="1">
    <location>
        <begin position="1"/>
        <end position="22"/>
    </location>
</feature>
<evidence type="ECO:0000256" key="1">
    <source>
        <dbReference type="SAM" id="MobiDB-lite"/>
    </source>
</evidence>
<dbReference type="Proteomes" id="UP001501470">
    <property type="component" value="Unassembled WGS sequence"/>
</dbReference>
<feature type="transmembrane region" description="Helical" evidence="2">
    <location>
        <begin position="57"/>
        <end position="75"/>
    </location>
</feature>
<organism evidence="4 5">
    <name type="scientific">Dactylosporangium maewongense</name>
    <dbReference type="NCBI Taxonomy" id="634393"/>
    <lineage>
        <taxon>Bacteria</taxon>
        <taxon>Bacillati</taxon>
        <taxon>Actinomycetota</taxon>
        <taxon>Actinomycetes</taxon>
        <taxon>Micromonosporales</taxon>
        <taxon>Micromonosporaceae</taxon>
        <taxon>Dactylosporangium</taxon>
    </lineage>
</organism>
<dbReference type="Pfam" id="PF13360">
    <property type="entry name" value="PQQ_2"/>
    <property type="match status" value="1"/>
</dbReference>
<keyword evidence="5" id="KW-1185">Reference proteome</keyword>
<evidence type="ECO:0000256" key="2">
    <source>
        <dbReference type="SAM" id="Phobius"/>
    </source>
</evidence>
<dbReference type="InterPro" id="IPR015943">
    <property type="entry name" value="WD40/YVTN_repeat-like_dom_sf"/>
</dbReference>
<reference evidence="4 5" key="1">
    <citation type="journal article" date="2019" name="Int. J. Syst. Evol. Microbiol.">
        <title>The Global Catalogue of Microorganisms (GCM) 10K type strain sequencing project: providing services to taxonomists for standard genome sequencing and annotation.</title>
        <authorList>
            <consortium name="The Broad Institute Genomics Platform"/>
            <consortium name="The Broad Institute Genome Sequencing Center for Infectious Disease"/>
            <person name="Wu L."/>
            <person name="Ma J."/>
        </authorList>
    </citation>
    <scope>NUCLEOTIDE SEQUENCE [LARGE SCALE GENOMIC DNA]</scope>
    <source>
        <strain evidence="4 5">JCM 15933</strain>
    </source>
</reference>
<comment type="caution">
    <text evidence="4">The sequence shown here is derived from an EMBL/GenBank/DDBJ whole genome shotgun (WGS) entry which is preliminary data.</text>
</comment>
<feature type="domain" description="Pyrrolo-quinoline quinone repeat" evidence="3">
    <location>
        <begin position="114"/>
        <end position="281"/>
    </location>
</feature>
<dbReference type="Gene3D" id="2.130.10.10">
    <property type="entry name" value="YVTN repeat-like/Quinoprotein amine dehydrogenase"/>
    <property type="match status" value="1"/>
</dbReference>
<sequence length="496" mass="54069">MVRAAVGAEAQPTGTQPGRRRGTLTHMAETVIELDLSSPWEPPEVPAPPRRRLRTRLVAVCAVLAAALGSLGAAGPGTRLTPLYRIGDQVRSVTVFGDMLFIDRFQQSVSDPRIEGHRRSDGARLWDFPTTPQQQPASVSDGALILMRYSDEDDGFSTRLTVVDSATGRQLWSRQNASFIGTRDHLVIVEQQLEQRRIVVSTPEEQPDPRVNRAWDGAPRHVLALDERTGVTVWEHEAPPRAALSYTWEGRYPTGRVTGVYQLDQSGLVTHRDIRTGAVLSTVQLAWSGVPAMFGTGVGWQFAPDAVPHRALVYPDGERGAIVFDLTDGRALFRTDASLYEGLYPCAADLFCAADERGIVTYDGTTGAPRWRLGPYREVIGGAGGRLLVSTLEQATGDAPPLAVVDARTGKIVTDLAGWRLIREASPQRLLLWRPLDQRTAVLGQLDPATGRITVFGRSGDWYGPPSCSADGDTLACVMVGELTVWRLPPRPDTDG</sequence>
<dbReference type="EMBL" id="BAAAQD010000006">
    <property type="protein sequence ID" value="GAA1518348.1"/>
    <property type="molecule type" value="Genomic_DNA"/>
</dbReference>
<keyword evidence="2" id="KW-0812">Transmembrane</keyword>